<accession>A0A7Y7M6V0</accession>
<protein>
    <submittedName>
        <fullName evidence="2">P-type conjugative transfer protein TrbL</fullName>
    </submittedName>
</protein>
<comment type="caution">
    <text evidence="2">The sequence shown here is derived from an EMBL/GenBank/DDBJ whole genome shotgun (WGS) entry which is preliminary data.</text>
</comment>
<dbReference type="EMBL" id="JABXXP010000445">
    <property type="protein sequence ID" value="NVN12427.1"/>
    <property type="molecule type" value="Genomic_DNA"/>
</dbReference>
<reference evidence="2 3" key="1">
    <citation type="submission" date="2020-06" db="EMBL/GenBank/DDBJ databases">
        <title>Description of novel acetic acid bacteria.</title>
        <authorList>
            <person name="Sombolestani A."/>
        </authorList>
    </citation>
    <scope>NUCLEOTIDE SEQUENCE [LARGE SCALE GENOMIC DNA]</scope>
    <source>
        <strain evidence="2 3">LMG 31431</strain>
    </source>
</reference>
<feature type="compositionally biased region" description="Gly residues" evidence="1">
    <location>
        <begin position="1"/>
        <end position="11"/>
    </location>
</feature>
<feature type="region of interest" description="Disordered" evidence="1">
    <location>
        <begin position="1"/>
        <end position="72"/>
    </location>
</feature>
<organism evidence="2 3">
    <name type="scientific">Nguyenibacter vanlangensis</name>
    <dbReference type="NCBI Taxonomy" id="1216886"/>
    <lineage>
        <taxon>Bacteria</taxon>
        <taxon>Pseudomonadati</taxon>
        <taxon>Pseudomonadota</taxon>
        <taxon>Alphaproteobacteria</taxon>
        <taxon>Acetobacterales</taxon>
        <taxon>Acetobacteraceae</taxon>
        <taxon>Nguyenibacter</taxon>
    </lineage>
</organism>
<dbReference type="AlphaFoldDB" id="A0A7Y7M6V0"/>
<name>A0A7Y7M6V0_9PROT</name>
<feature type="non-terminal residue" evidence="2">
    <location>
        <position position="1"/>
    </location>
</feature>
<evidence type="ECO:0000313" key="3">
    <source>
        <dbReference type="Proteomes" id="UP000534870"/>
    </source>
</evidence>
<proteinExistence type="predicted"/>
<dbReference type="Proteomes" id="UP000534870">
    <property type="component" value="Unassembled WGS sequence"/>
</dbReference>
<evidence type="ECO:0000313" key="2">
    <source>
        <dbReference type="EMBL" id="NVN12427.1"/>
    </source>
</evidence>
<evidence type="ECO:0000256" key="1">
    <source>
        <dbReference type="SAM" id="MobiDB-lite"/>
    </source>
</evidence>
<sequence length="72" mass="6983">TGGSSTQGTIGGTQTTIGSGASDAGSNPSGPPAWARRMKQNQSMARGAQTAAQVLKSGDTHGGGHSVDLSGE</sequence>
<gene>
    <name evidence="2" type="ORF">HUK84_15070</name>
</gene>